<evidence type="ECO:0000256" key="2">
    <source>
        <dbReference type="SAM" id="Phobius"/>
    </source>
</evidence>
<dbReference type="NCBIfam" id="NF045939">
    <property type="entry name" value="MHJ_0274_fam"/>
    <property type="match status" value="1"/>
</dbReference>
<dbReference type="RefSeq" id="WP_146368598.1">
    <property type="nucleotide sequence ID" value="NZ_CP042295.1"/>
</dbReference>
<evidence type="ECO:0000313" key="3">
    <source>
        <dbReference type="EMBL" id="QDY87021.1"/>
    </source>
</evidence>
<keyword evidence="2" id="KW-0472">Membrane</keyword>
<keyword evidence="4" id="KW-1185">Reference proteome</keyword>
<dbReference type="KEGG" id="mans:FRW55_02520"/>
<accession>A0A5B8JXD7</accession>
<feature type="transmembrane region" description="Helical" evidence="2">
    <location>
        <begin position="24"/>
        <end position="45"/>
    </location>
</feature>
<keyword evidence="1" id="KW-0175">Coiled coil</keyword>
<keyword evidence="2" id="KW-0812">Transmembrane</keyword>
<name>A0A5B8JXD7_9MOLU</name>
<dbReference type="EMBL" id="CP042295">
    <property type="protein sequence ID" value="QDY87021.1"/>
    <property type="molecule type" value="Genomic_DNA"/>
</dbReference>
<protein>
    <submittedName>
        <fullName evidence="3">Uncharacterized protein</fullName>
    </submittedName>
</protein>
<evidence type="ECO:0000256" key="1">
    <source>
        <dbReference type="SAM" id="Coils"/>
    </source>
</evidence>
<dbReference type="OrthoDB" id="401106at2"/>
<feature type="coiled-coil region" evidence="1">
    <location>
        <begin position="49"/>
        <end position="76"/>
    </location>
</feature>
<dbReference type="AlphaFoldDB" id="A0A5B8JXD7"/>
<keyword evidence="2" id="KW-1133">Transmembrane helix</keyword>
<reference evidence="3 4" key="1">
    <citation type="journal article" date="2019" name="Microbiol. Resour. Announc.">
        <title>Complete Genome Sequences of Three Mycoplasma anserisalpingitis (Mycoplasma sp. 1220) Strains.</title>
        <authorList>
            <person name="Grozner D."/>
            <person name="Forro B."/>
            <person name="Kovacs A.B."/>
            <person name="Marton S."/>
            <person name="Banyai K."/>
            <person name="Kreizinger Z."/>
            <person name="Sulyok K.M."/>
            <person name="Gyuranecz M."/>
        </authorList>
    </citation>
    <scope>NUCLEOTIDE SEQUENCE [LARGE SCALE GENOMIC DNA]</scope>
    <source>
        <strain evidence="3 4">ATCC:BAA-2147</strain>
    </source>
</reference>
<proteinExistence type="predicted"/>
<sequence>MQLIKSFETTSSKGGLVDVFNTPVSWIIFGVVGVIFIGWISYSYIKGQIDKKKLKKQALELEIKSKEEYNESLAKMYYIIKTNEKYLSEFTVSIGKYNMGTLTNTTQSIITDLLSEQYFKDLILFNVDYKKYVNHIITLKDNKSNNWTKKCNDSIIEIEKLFEKNKDSYDQDKLNDFEERVLKYYENKLFN</sequence>
<evidence type="ECO:0000313" key="4">
    <source>
        <dbReference type="Proteomes" id="UP000318927"/>
    </source>
</evidence>
<organism evidence="3 4">
    <name type="scientific">Mycoplasma anserisalpingitidis</name>
    <dbReference type="NCBI Taxonomy" id="519450"/>
    <lineage>
        <taxon>Bacteria</taxon>
        <taxon>Bacillati</taxon>
        <taxon>Mycoplasmatota</taxon>
        <taxon>Mollicutes</taxon>
        <taxon>Mycoplasmataceae</taxon>
        <taxon>Mycoplasma</taxon>
    </lineage>
</organism>
<dbReference type="Proteomes" id="UP000318927">
    <property type="component" value="Chromosome"/>
</dbReference>
<gene>
    <name evidence="3" type="ORF">FRW55_02520</name>
</gene>